<feature type="transmembrane region" description="Helical" evidence="1">
    <location>
        <begin position="37"/>
        <end position="55"/>
    </location>
</feature>
<feature type="transmembrane region" description="Helical" evidence="1">
    <location>
        <begin position="6"/>
        <end position="25"/>
    </location>
</feature>
<feature type="transmembrane region" description="Helical" evidence="1">
    <location>
        <begin position="61"/>
        <end position="83"/>
    </location>
</feature>
<reference evidence="2 3" key="1">
    <citation type="submission" date="2024-06" db="EMBL/GenBank/DDBJ databases">
        <title>The Natural Products Discovery Center: Release of the First 8490 Sequenced Strains for Exploring Actinobacteria Biosynthetic Diversity.</title>
        <authorList>
            <person name="Kalkreuter E."/>
            <person name="Kautsar S.A."/>
            <person name="Yang D."/>
            <person name="Bader C.D."/>
            <person name="Teijaro C.N."/>
            <person name="Fluegel L."/>
            <person name="Davis C.M."/>
            <person name="Simpson J.R."/>
            <person name="Lauterbach L."/>
            <person name="Steele A.D."/>
            <person name="Gui C."/>
            <person name="Meng S."/>
            <person name="Li G."/>
            <person name="Viehrig K."/>
            <person name="Ye F."/>
            <person name="Su P."/>
            <person name="Kiefer A.F."/>
            <person name="Nichols A."/>
            <person name="Cepeda A.J."/>
            <person name="Yan W."/>
            <person name="Fan B."/>
            <person name="Jiang Y."/>
            <person name="Adhikari A."/>
            <person name="Zheng C.-J."/>
            <person name="Schuster L."/>
            <person name="Cowan T.M."/>
            <person name="Smanski M.J."/>
            <person name="Chevrette M.G."/>
            <person name="De Carvalho L.P.S."/>
            <person name="Shen B."/>
        </authorList>
    </citation>
    <scope>NUCLEOTIDE SEQUENCE [LARGE SCALE GENOMIC DNA]</scope>
    <source>
        <strain evidence="2 3">NPDC052347</strain>
    </source>
</reference>
<dbReference type="Proteomes" id="UP001552594">
    <property type="component" value="Unassembled WGS sequence"/>
</dbReference>
<protein>
    <recommendedName>
        <fullName evidence="4">DUF5134 domain-containing protein</fullName>
    </recommendedName>
</protein>
<accession>A0ABV3JXZ8</accession>
<keyword evidence="3" id="KW-1185">Reference proteome</keyword>
<feature type="transmembrane region" description="Helical" evidence="1">
    <location>
        <begin position="112"/>
        <end position="131"/>
    </location>
</feature>
<keyword evidence="1" id="KW-0472">Membrane</keyword>
<organism evidence="2 3">
    <name type="scientific">Streptomyces orinoci</name>
    <name type="common">Streptoverticillium orinoci</name>
    <dbReference type="NCBI Taxonomy" id="67339"/>
    <lineage>
        <taxon>Bacteria</taxon>
        <taxon>Bacillati</taxon>
        <taxon>Actinomycetota</taxon>
        <taxon>Actinomycetes</taxon>
        <taxon>Kitasatosporales</taxon>
        <taxon>Streptomycetaceae</taxon>
        <taxon>Streptomyces</taxon>
    </lineage>
</organism>
<evidence type="ECO:0008006" key="4">
    <source>
        <dbReference type="Google" id="ProtNLM"/>
    </source>
</evidence>
<evidence type="ECO:0000256" key="1">
    <source>
        <dbReference type="SAM" id="Phobius"/>
    </source>
</evidence>
<comment type="caution">
    <text evidence="2">The sequence shown here is derived from an EMBL/GenBank/DDBJ whole genome shotgun (WGS) entry which is preliminary data.</text>
</comment>
<evidence type="ECO:0000313" key="3">
    <source>
        <dbReference type="Proteomes" id="UP001552594"/>
    </source>
</evidence>
<proteinExistence type="predicted"/>
<dbReference type="EMBL" id="JBFAUK010000010">
    <property type="protein sequence ID" value="MEV5507755.1"/>
    <property type="molecule type" value="Genomic_DNA"/>
</dbReference>
<dbReference type="RefSeq" id="WP_153068728.1">
    <property type="nucleotide sequence ID" value="NZ_JBFAUK010000010.1"/>
</dbReference>
<evidence type="ECO:0000313" key="2">
    <source>
        <dbReference type="EMBL" id="MEV5507755.1"/>
    </source>
</evidence>
<keyword evidence="1" id="KW-1133">Transmembrane helix</keyword>
<gene>
    <name evidence="2" type="ORF">AB0L16_14945</name>
</gene>
<keyword evidence="1" id="KW-0812">Transmembrane</keyword>
<name>A0ABV3JXZ8_STRON</name>
<sequence>MQPPLLPLSLWWTVCAIVTVAFLAVMVPMMPERQEKLRMGLCPLAMGAMAGLSVLHKGMPLAQILPMYASLIAGAALGCVGRGREYRERAHRRVLYGDPPEERWSQGHQTQFTVSMTATLCVGLYFAGASFGS</sequence>